<dbReference type="InterPro" id="IPR029052">
    <property type="entry name" value="Metallo-depent_PP-like"/>
</dbReference>
<dbReference type="EMBL" id="JADIMV010000129">
    <property type="protein sequence ID" value="MBO8440474.1"/>
    <property type="molecule type" value="Genomic_DNA"/>
</dbReference>
<dbReference type="InterPro" id="IPR051158">
    <property type="entry name" value="Metallophosphoesterase_sf"/>
</dbReference>
<gene>
    <name evidence="5" type="ORF">IAC51_07475</name>
</gene>
<name>A0A940IF97_9BACT</name>
<evidence type="ECO:0000256" key="3">
    <source>
        <dbReference type="SAM" id="Phobius"/>
    </source>
</evidence>
<dbReference type="SUPFAM" id="SSF56300">
    <property type="entry name" value="Metallo-dependent phosphatases"/>
    <property type="match status" value="1"/>
</dbReference>
<dbReference type="Gene3D" id="3.60.21.10">
    <property type="match status" value="1"/>
</dbReference>
<dbReference type="PANTHER" id="PTHR31302">
    <property type="entry name" value="TRANSMEMBRANE PROTEIN WITH METALLOPHOSPHOESTERASE DOMAIN-RELATED"/>
    <property type="match status" value="1"/>
</dbReference>
<evidence type="ECO:0000256" key="2">
    <source>
        <dbReference type="ARBA" id="ARBA00022801"/>
    </source>
</evidence>
<keyword evidence="3" id="KW-1133">Transmembrane helix</keyword>
<dbReference type="GO" id="GO:0008758">
    <property type="term" value="F:UDP-2,3-diacylglucosamine hydrolase activity"/>
    <property type="evidence" value="ECO:0007669"/>
    <property type="project" value="TreeGrafter"/>
</dbReference>
<reference evidence="5" key="1">
    <citation type="submission" date="2020-10" db="EMBL/GenBank/DDBJ databases">
        <authorList>
            <person name="Gilroy R."/>
        </authorList>
    </citation>
    <scope>NUCLEOTIDE SEQUENCE</scope>
    <source>
        <strain evidence="5">3924</strain>
    </source>
</reference>
<feature type="transmembrane region" description="Helical" evidence="3">
    <location>
        <begin position="38"/>
        <end position="64"/>
    </location>
</feature>
<evidence type="ECO:0000313" key="5">
    <source>
        <dbReference type="EMBL" id="MBO8440474.1"/>
    </source>
</evidence>
<dbReference type="PROSITE" id="PS51257">
    <property type="entry name" value="PROKAR_LIPOPROTEIN"/>
    <property type="match status" value="1"/>
</dbReference>
<dbReference type="Proteomes" id="UP000712007">
    <property type="component" value="Unassembled WGS sequence"/>
</dbReference>
<reference evidence="5" key="2">
    <citation type="journal article" date="2021" name="PeerJ">
        <title>Extensive microbial diversity within the chicken gut microbiome revealed by metagenomics and culture.</title>
        <authorList>
            <person name="Gilroy R."/>
            <person name="Ravi A."/>
            <person name="Getino M."/>
            <person name="Pursley I."/>
            <person name="Horton D.L."/>
            <person name="Alikhan N.F."/>
            <person name="Baker D."/>
            <person name="Gharbi K."/>
            <person name="Hall N."/>
            <person name="Watson M."/>
            <person name="Adriaenssens E.M."/>
            <person name="Foster-Nyarko E."/>
            <person name="Jarju S."/>
            <person name="Secka A."/>
            <person name="Antonio M."/>
            <person name="Oren A."/>
            <person name="Chaudhuri R.R."/>
            <person name="La Ragione R."/>
            <person name="Hildebrand F."/>
            <person name="Pallen M.J."/>
        </authorList>
    </citation>
    <scope>NUCLEOTIDE SEQUENCE</scope>
    <source>
        <strain evidence="5">3924</strain>
    </source>
</reference>
<protein>
    <submittedName>
        <fullName evidence="5">Metallophosphoesterase</fullName>
    </submittedName>
</protein>
<dbReference type="GO" id="GO:0046872">
    <property type="term" value="F:metal ion binding"/>
    <property type="evidence" value="ECO:0007669"/>
    <property type="project" value="UniProtKB-KW"/>
</dbReference>
<evidence type="ECO:0000256" key="1">
    <source>
        <dbReference type="ARBA" id="ARBA00022723"/>
    </source>
</evidence>
<accession>A0A940IF97</accession>
<dbReference type="GO" id="GO:0009245">
    <property type="term" value="P:lipid A biosynthetic process"/>
    <property type="evidence" value="ECO:0007669"/>
    <property type="project" value="TreeGrafter"/>
</dbReference>
<sequence>MRIFTVLIFLTIMACLPSAVMQFALAKRSLGKRVRRKRLLTAVIWAAPVTFLLVFLALGMVGRLHLAELPAPVGEWYLWAFVTAFFPAFMVALCYLIDLLLSWLFRRKKRLRLMEWIGGPLAVLTLAGLVTGAATRHSIKVREVTIASDHVPVSFDGTRIVQITDLHMGNLTPERPYLKRITDTIRGLKPDLLLFTGDLVNMSAKDGEGKGCIFCPVETRYGRYAVMGNHDYGEYVQWKSDDEKEDNLRRTYRLYGDVGFTLLNDTALYISNGIDSIGLIGTENWSLPPFPQYGSLSRAVEGFAPARFNILMSHDPIVWEEEVMRYPYINLTLSGHTHAAQMGIDCGEVKFSPSQWVYDKWDGLYTKIYDNEREGQALFISRGLGYVGIPFRLGMLPEITVITLRAE</sequence>
<dbReference type="AlphaFoldDB" id="A0A940IF97"/>
<evidence type="ECO:0000259" key="4">
    <source>
        <dbReference type="Pfam" id="PF00149"/>
    </source>
</evidence>
<dbReference type="InterPro" id="IPR004843">
    <property type="entry name" value="Calcineurin-like_PHP"/>
</dbReference>
<proteinExistence type="predicted"/>
<dbReference type="Pfam" id="PF00149">
    <property type="entry name" value="Metallophos"/>
    <property type="match status" value="1"/>
</dbReference>
<keyword evidence="3" id="KW-0472">Membrane</keyword>
<organism evidence="5 6">
    <name type="scientific">Candidatus Aphodosoma intestinipullorum</name>
    <dbReference type="NCBI Taxonomy" id="2840674"/>
    <lineage>
        <taxon>Bacteria</taxon>
        <taxon>Pseudomonadati</taxon>
        <taxon>Bacteroidota</taxon>
        <taxon>Bacteroidia</taxon>
        <taxon>Bacteroidales</taxon>
        <taxon>Candidatus Aphodosoma</taxon>
    </lineage>
</organism>
<feature type="transmembrane region" description="Helical" evidence="3">
    <location>
        <begin position="6"/>
        <end position="26"/>
    </location>
</feature>
<evidence type="ECO:0000313" key="6">
    <source>
        <dbReference type="Proteomes" id="UP000712007"/>
    </source>
</evidence>
<dbReference type="PANTHER" id="PTHR31302:SF31">
    <property type="entry name" value="PHOSPHODIESTERASE YAEI"/>
    <property type="match status" value="1"/>
</dbReference>
<dbReference type="GO" id="GO:0016020">
    <property type="term" value="C:membrane"/>
    <property type="evidence" value="ECO:0007669"/>
    <property type="project" value="GOC"/>
</dbReference>
<keyword evidence="3" id="KW-0812">Transmembrane</keyword>
<feature type="transmembrane region" description="Helical" evidence="3">
    <location>
        <begin position="113"/>
        <end position="134"/>
    </location>
</feature>
<keyword evidence="1" id="KW-0479">Metal-binding</keyword>
<feature type="transmembrane region" description="Helical" evidence="3">
    <location>
        <begin position="76"/>
        <end position="101"/>
    </location>
</feature>
<keyword evidence="2" id="KW-0378">Hydrolase</keyword>
<comment type="caution">
    <text evidence="5">The sequence shown here is derived from an EMBL/GenBank/DDBJ whole genome shotgun (WGS) entry which is preliminary data.</text>
</comment>
<feature type="domain" description="Calcineurin-like phosphoesterase" evidence="4">
    <location>
        <begin position="159"/>
        <end position="339"/>
    </location>
</feature>